<keyword evidence="3" id="KW-1185">Reference proteome</keyword>
<comment type="caution">
    <text evidence="2">The sequence shown here is derived from an EMBL/GenBank/DDBJ whole genome shotgun (WGS) entry which is preliminary data.</text>
</comment>
<sequence length="114" mass="12426">MATEGDINAASTTNVHSDGGKKALKRKKHQKGYEETMLDPTPSEALTSHPPSTTEASDDEHSEEAIDATAGEEWVSRVEVVRMTVKILGRNYGVADGLEEKGSRRGIEKQRVDC</sequence>
<gene>
    <name evidence="2" type="ORF">H5410_053057</name>
</gene>
<evidence type="ECO:0000313" key="3">
    <source>
        <dbReference type="Proteomes" id="UP000824120"/>
    </source>
</evidence>
<dbReference type="Proteomes" id="UP000824120">
    <property type="component" value="Chromosome 10"/>
</dbReference>
<name>A0A9J5X5B4_SOLCO</name>
<feature type="region of interest" description="Disordered" evidence="1">
    <location>
        <begin position="1"/>
        <end position="70"/>
    </location>
</feature>
<reference evidence="2 3" key="1">
    <citation type="submission" date="2020-09" db="EMBL/GenBank/DDBJ databases">
        <title>De no assembly of potato wild relative species, Solanum commersonii.</title>
        <authorList>
            <person name="Cho K."/>
        </authorList>
    </citation>
    <scope>NUCLEOTIDE SEQUENCE [LARGE SCALE GENOMIC DNA]</scope>
    <source>
        <strain evidence="2">LZ3.2</strain>
        <tissue evidence="2">Leaf</tissue>
    </source>
</reference>
<protein>
    <submittedName>
        <fullName evidence="2">Uncharacterized protein</fullName>
    </submittedName>
</protein>
<dbReference type="EMBL" id="JACXVP010000010">
    <property type="protein sequence ID" value="KAG5582430.1"/>
    <property type="molecule type" value="Genomic_DNA"/>
</dbReference>
<evidence type="ECO:0000256" key="1">
    <source>
        <dbReference type="SAM" id="MobiDB-lite"/>
    </source>
</evidence>
<feature type="compositionally biased region" description="Polar residues" evidence="1">
    <location>
        <begin position="44"/>
        <end position="55"/>
    </location>
</feature>
<organism evidence="2 3">
    <name type="scientific">Solanum commersonii</name>
    <name type="common">Commerson's wild potato</name>
    <name type="synonym">Commerson's nightshade</name>
    <dbReference type="NCBI Taxonomy" id="4109"/>
    <lineage>
        <taxon>Eukaryota</taxon>
        <taxon>Viridiplantae</taxon>
        <taxon>Streptophyta</taxon>
        <taxon>Embryophyta</taxon>
        <taxon>Tracheophyta</taxon>
        <taxon>Spermatophyta</taxon>
        <taxon>Magnoliopsida</taxon>
        <taxon>eudicotyledons</taxon>
        <taxon>Gunneridae</taxon>
        <taxon>Pentapetalae</taxon>
        <taxon>asterids</taxon>
        <taxon>lamiids</taxon>
        <taxon>Solanales</taxon>
        <taxon>Solanaceae</taxon>
        <taxon>Solanoideae</taxon>
        <taxon>Solaneae</taxon>
        <taxon>Solanum</taxon>
    </lineage>
</organism>
<feature type="compositionally biased region" description="Acidic residues" evidence="1">
    <location>
        <begin position="56"/>
        <end position="66"/>
    </location>
</feature>
<dbReference type="AlphaFoldDB" id="A0A9J5X5B4"/>
<accession>A0A9J5X5B4</accession>
<proteinExistence type="predicted"/>
<evidence type="ECO:0000313" key="2">
    <source>
        <dbReference type="EMBL" id="KAG5582430.1"/>
    </source>
</evidence>